<sequence length="323" mass="34328">MRIFIAGGTGAVGIRTVPLLVAAGHEVYGSTRRDAGCEALARMGATGIVMDPLDAQSVRDAVAKAEPEVVVHQLTALSGMTGNMKKWDQEFAMTNRLRTEGTDHLLAAAREVGARRFVAQSYGGGWTYERTGGWVKDESSPLIDDPGKEARRSLAAIRHLEHAVTAATDPSTSSGHRLEGLVLRYGNFYGPGNAASREGTIGELLRAGKLPVVGGGTGVWSFVHIDDVGSATAAAVEGGEPGVYNIVDDEPAPVNQWMPFLAEQVGGRNPMRLPAWIARPLIGEFGVAMMTSVRGSSNAKAKRELGWTPSYATWREGFRTGIG</sequence>
<dbReference type="Pfam" id="PF01370">
    <property type="entry name" value="Epimerase"/>
    <property type="match status" value="1"/>
</dbReference>
<evidence type="ECO:0000259" key="1">
    <source>
        <dbReference type="Pfam" id="PF01370"/>
    </source>
</evidence>
<gene>
    <name evidence="2" type="ORF">G5C66_01365</name>
</gene>
<dbReference type="GO" id="GO:0004029">
    <property type="term" value="F:aldehyde dehydrogenase (NAD+) activity"/>
    <property type="evidence" value="ECO:0007669"/>
    <property type="project" value="TreeGrafter"/>
</dbReference>
<dbReference type="EMBL" id="JAALAA010000001">
    <property type="protein sequence ID" value="NGN91387.1"/>
    <property type="molecule type" value="Genomic_DNA"/>
</dbReference>
<name>A0A6M1R4G1_9ACTN</name>
<dbReference type="InterPro" id="IPR051783">
    <property type="entry name" value="NAD(P)-dependent_oxidoreduct"/>
</dbReference>
<dbReference type="PANTHER" id="PTHR48079">
    <property type="entry name" value="PROTEIN YEEZ"/>
    <property type="match status" value="1"/>
</dbReference>
<organism evidence="2 3">
    <name type="scientific">Nocardioides turkmenicus</name>
    <dbReference type="NCBI Taxonomy" id="2711220"/>
    <lineage>
        <taxon>Bacteria</taxon>
        <taxon>Bacillati</taxon>
        <taxon>Actinomycetota</taxon>
        <taxon>Actinomycetes</taxon>
        <taxon>Propionibacteriales</taxon>
        <taxon>Nocardioidaceae</taxon>
        <taxon>Nocardioides</taxon>
    </lineage>
</organism>
<feature type="domain" description="NAD-dependent epimerase/dehydratase" evidence="1">
    <location>
        <begin position="3"/>
        <end position="246"/>
    </location>
</feature>
<protein>
    <submittedName>
        <fullName evidence="2">NAD(P)-dependent oxidoreductase</fullName>
    </submittedName>
</protein>
<dbReference type="InterPro" id="IPR036291">
    <property type="entry name" value="NAD(P)-bd_dom_sf"/>
</dbReference>
<dbReference type="InterPro" id="IPR001509">
    <property type="entry name" value="Epimerase_deHydtase"/>
</dbReference>
<dbReference type="Gene3D" id="3.40.50.720">
    <property type="entry name" value="NAD(P)-binding Rossmann-like Domain"/>
    <property type="match status" value="1"/>
</dbReference>
<evidence type="ECO:0000313" key="3">
    <source>
        <dbReference type="Proteomes" id="UP000483261"/>
    </source>
</evidence>
<proteinExistence type="predicted"/>
<dbReference type="Proteomes" id="UP000483261">
    <property type="component" value="Unassembled WGS sequence"/>
</dbReference>
<reference evidence="2 3" key="1">
    <citation type="submission" date="2020-02" db="EMBL/GenBank/DDBJ databases">
        <title>Whole-genome analyses of novel actinobacteria.</title>
        <authorList>
            <person name="Sahin N."/>
        </authorList>
    </citation>
    <scope>NUCLEOTIDE SEQUENCE [LARGE SCALE GENOMIC DNA]</scope>
    <source>
        <strain evidence="2 3">KC13</strain>
    </source>
</reference>
<dbReference type="PANTHER" id="PTHR48079:SF6">
    <property type="entry name" value="NAD(P)-BINDING DOMAIN-CONTAINING PROTEIN-RELATED"/>
    <property type="match status" value="1"/>
</dbReference>
<dbReference type="AlphaFoldDB" id="A0A6M1R4G1"/>
<dbReference type="RefSeq" id="WP_165108952.1">
    <property type="nucleotide sequence ID" value="NZ_JAALAA010000001.1"/>
</dbReference>
<comment type="caution">
    <text evidence="2">The sequence shown here is derived from an EMBL/GenBank/DDBJ whole genome shotgun (WGS) entry which is preliminary data.</text>
</comment>
<dbReference type="GO" id="GO:0005737">
    <property type="term" value="C:cytoplasm"/>
    <property type="evidence" value="ECO:0007669"/>
    <property type="project" value="TreeGrafter"/>
</dbReference>
<dbReference type="SUPFAM" id="SSF51735">
    <property type="entry name" value="NAD(P)-binding Rossmann-fold domains"/>
    <property type="match status" value="1"/>
</dbReference>
<keyword evidence="3" id="KW-1185">Reference proteome</keyword>
<accession>A0A6M1R4G1</accession>
<evidence type="ECO:0000313" key="2">
    <source>
        <dbReference type="EMBL" id="NGN91387.1"/>
    </source>
</evidence>